<evidence type="ECO:0000256" key="2">
    <source>
        <dbReference type="ARBA" id="ARBA00004738"/>
    </source>
</evidence>
<comment type="cofactor">
    <cofactor evidence="1">
        <name>FMN</name>
        <dbReference type="ChEBI" id="CHEBI:58210"/>
    </cofactor>
</comment>
<gene>
    <name evidence="10" type="ORF">G7Z17_g7662</name>
</gene>
<organism evidence="10 11">
    <name type="scientific">Cylindrodendrum hubeiense</name>
    <dbReference type="NCBI Taxonomy" id="595255"/>
    <lineage>
        <taxon>Eukaryota</taxon>
        <taxon>Fungi</taxon>
        <taxon>Dikarya</taxon>
        <taxon>Ascomycota</taxon>
        <taxon>Pezizomycotina</taxon>
        <taxon>Sordariomycetes</taxon>
        <taxon>Hypocreomycetidae</taxon>
        <taxon>Hypocreales</taxon>
        <taxon>Nectriaceae</taxon>
        <taxon>Cylindrodendrum</taxon>
    </lineage>
</organism>
<evidence type="ECO:0000256" key="4">
    <source>
        <dbReference type="ARBA" id="ARBA00012801"/>
    </source>
</evidence>
<evidence type="ECO:0000256" key="6">
    <source>
        <dbReference type="ARBA" id="ARBA00022643"/>
    </source>
</evidence>
<keyword evidence="7" id="KW-0560">Oxidoreductase</keyword>
<dbReference type="InterPro" id="IPR019740">
    <property type="entry name" value="Pyridox_Oxase_CS"/>
</dbReference>
<name>A0A9P5L775_9HYPO</name>
<dbReference type="SUPFAM" id="SSF50475">
    <property type="entry name" value="FMN-binding split barrel"/>
    <property type="match status" value="1"/>
</dbReference>
<dbReference type="Proteomes" id="UP000722485">
    <property type="component" value="Unassembled WGS sequence"/>
</dbReference>
<evidence type="ECO:0000313" key="11">
    <source>
        <dbReference type="Proteomes" id="UP000722485"/>
    </source>
</evidence>
<evidence type="ECO:0000256" key="3">
    <source>
        <dbReference type="ARBA" id="ARBA00005037"/>
    </source>
</evidence>
<dbReference type="HAMAP" id="MF_01629">
    <property type="entry name" value="PdxH"/>
    <property type="match status" value="1"/>
</dbReference>
<keyword evidence="5" id="KW-0285">Flavoprotein</keyword>
<comment type="pathway">
    <text evidence="3">Cofactor metabolism; pyridoxal 5'-phosphate salvage; pyridoxal 5'-phosphate from pyridoxine 5'-phosphate: step 1/1.</text>
</comment>
<dbReference type="PROSITE" id="PS01064">
    <property type="entry name" value="PYRIDOX_OXIDASE"/>
    <property type="match status" value="1"/>
</dbReference>
<evidence type="ECO:0000259" key="8">
    <source>
        <dbReference type="Pfam" id="PF01243"/>
    </source>
</evidence>
<accession>A0A9P5L775</accession>
<sequence>MALHPPPETSKLIFAPAGSNAHGQAEQFTKGTLVRADLDASPITQYHAWFSQAQTPGSGVAHPEACTLSTASLPSGRVSSRTVYLKELDARGFVVYTNLGTSRKGADIASNPRAALLFFWEALQRQVHVEGRVERVTREESQTYYSTRARGSRIGAWASRQSQVLEPQGVDGDDGRTQLEGWVREVEERFEGTEEIPVPEFWGGLRIVPDRIEFWQGRESRLHDRFVYEREDESDEWKLQRLSP</sequence>
<dbReference type="AlphaFoldDB" id="A0A9P5L775"/>
<evidence type="ECO:0000256" key="1">
    <source>
        <dbReference type="ARBA" id="ARBA00001917"/>
    </source>
</evidence>
<dbReference type="Pfam" id="PF10590">
    <property type="entry name" value="PNP_phzG_C"/>
    <property type="match status" value="1"/>
</dbReference>
<dbReference type="GO" id="GO:0010181">
    <property type="term" value="F:FMN binding"/>
    <property type="evidence" value="ECO:0007669"/>
    <property type="project" value="InterPro"/>
</dbReference>
<evidence type="ECO:0000313" key="10">
    <source>
        <dbReference type="EMBL" id="KAF7547564.1"/>
    </source>
</evidence>
<dbReference type="NCBIfam" id="NF004231">
    <property type="entry name" value="PRK05679.1"/>
    <property type="match status" value="1"/>
</dbReference>
<protein>
    <recommendedName>
        <fullName evidence="4">pyridoxal 5'-phosphate synthase</fullName>
        <ecNumber evidence="4">1.4.3.5</ecNumber>
    </recommendedName>
</protein>
<dbReference type="EMBL" id="JAANBB010000175">
    <property type="protein sequence ID" value="KAF7547564.1"/>
    <property type="molecule type" value="Genomic_DNA"/>
</dbReference>
<dbReference type="InterPro" id="IPR000659">
    <property type="entry name" value="Pyridox_Oxase"/>
</dbReference>
<dbReference type="GO" id="GO:0008615">
    <property type="term" value="P:pyridoxine biosynthetic process"/>
    <property type="evidence" value="ECO:0007669"/>
    <property type="project" value="InterPro"/>
</dbReference>
<dbReference type="PIRSF" id="PIRSF000190">
    <property type="entry name" value="Pyd_amn-ph_oxd"/>
    <property type="match status" value="1"/>
</dbReference>
<dbReference type="Pfam" id="PF01243">
    <property type="entry name" value="PNPOx_N"/>
    <property type="match status" value="1"/>
</dbReference>
<evidence type="ECO:0000256" key="7">
    <source>
        <dbReference type="ARBA" id="ARBA00023002"/>
    </source>
</evidence>
<feature type="domain" description="Pyridoxamine 5'-phosphate oxidase N-terminal" evidence="8">
    <location>
        <begin position="61"/>
        <end position="168"/>
    </location>
</feature>
<evidence type="ECO:0000256" key="5">
    <source>
        <dbReference type="ARBA" id="ARBA00022630"/>
    </source>
</evidence>
<dbReference type="OrthoDB" id="303614at2759"/>
<keyword evidence="6" id="KW-0288">FMN</keyword>
<dbReference type="InterPro" id="IPR012349">
    <property type="entry name" value="Split_barrel_FMN-bd"/>
</dbReference>
<keyword evidence="11" id="KW-1185">Reference proteome</keyword>
<dbReference type="InterPro" id="IPR011576">
    <property type="entry name" value="Pyridox_Oxase_N"/>
</dbReference>
<dbReference type="EC" id="1.4.3.5" evidence="4"/>
<dbReference type="PANTHER" id="PTHR10851:SF0">
    <property type="entry name" value="PYRIDOXINE-5'-PHOSPHATE OXIDASE"/>
    <property type="match status" value="1"/>
</dbReference>
<dbReference type="GO" id="GO:0004733">
    <property type="term" value="F:pyridoxamine phosphate oxidase activity"/>
    <property type="evidence" value="ECO:0007669"/>
    <property type="project" value="UniProtKB-EC"/>
</dbReference>
<evidence type="ECO:0000259" key="9">
    <source>
        <dbReference type="Pfam" id="PF10590"/>
    </source>
</evidence>
<dbReference type="Gene3D" id="2.30.110.10">
    <property type="entry name" value="Electron Transport, Fmn-binding Protein, Chain A"/>
    <property type="match status" value="1"/>
</dbReference>
<dbReference type="InterPro" id="IPR019576">
    <property type="entry name" value="Pyridoxamine_oxidase_dimer_C"/>
</dbReference>
<dbReference type="NCBIfam" id="TIGR00558">
    <property type="entry name" value="pdxH"/>
    <property type="match status" value="1"/>
</dbReference>
<proteinExistence type="inferred from homology"/>
<feature type="domain" description="Pyridoxine 5'-phosphate oxidase dimerisation C-terminal" evidence="9">
    <location>
        <begin position="202"/>
        <end position="244"/>
    </location>
</feature>
<comment type="caution">
    <text evidence="10">The sequence shown here is derived from an EMBL/GenBank/DDBJ whole genome shotgun (WGS) entry which is preliminary data.</text>
</comment>
<reference evidence="10" key="1">
    <citation type="submission" date="2020-03" db="EMBL/GenBank/DDBJ databases">
        <title>Draft Genome Sequence of Cylindrodendrum hubeiense.</title>
        <authorList>
            <person name="Buettner E."/>
            <person name="Kellner H."/>
        </authorList>
    </citation>
    <scope>NUCLEOTIDE SEQUENCE</scope>
    <source>
        <strain evidence="10">IHI 201604</strain>
    </source>
</reference>
<dbReference type="PANTHER" id="PTHR10851">
    <property type="entry name" value="PYRIDOXINE-5-PHOSPHATE OXIDASE"/>
    <property type="match status" value="1"/>
</dbReference>
<comment type="pathway">
    <text evidence="2">Cofactor metabolism; pyridoxal 5'-phosphate salvage; pyridoxal 5'-phosphate from pyridoxamine 5'-phosphate: step 1/1.</text>
</comment>